<organism evidence="2 3">
    <name type="scientific">Coptis chinensis</name>
    <dbReference type="NCBI Taxonomy" id="261450"/>
    <lineage>
        <taxon>Eukaryota</taxon>
        <taxon>Viridiplantae</taxon>
        <taxon>Streptophyta</taxon>
        <taxon>Embryophyta</taxon>
        <taxon>Tracheophyta</taxon>
        <taxon>Spermatophyta</taxon>
        <taxon>Magnoliopsida</taxon>
        <taxon>Ranunculales</taxon>
        <taxon>Ranunculaceae</taxon>
        <taxon>Coptidoideae</taxon>
        <taxon>Coptis</taxon>
    </lineage>
</organism>
<evidence type="ECO:0000313" key="3">
    <source>
        <dbReference type="Proteomes" id="UP000631114"/>
    </source>
</evidence>
<comment type="caution">
    <text evidence="2">The sequence shown here is derived from an EMBL/GenBank/DDBJ whole genome shotgun (WGS) entry which is preliminary data.</text>
</comment>
<protein>
    <submittedName>
        <fullName evidence="2">Uncharacterized protein</fullName>
    </submittedName>
</protein>
<gene>
    <name evidence="2" type="ORF">IFM89_031233</name>
</gene>
<dbReference type="GO" id="GO:0005634">
    <property type="term" value="C:nucleus"/>
    <property type="evidence" value="ECO:0007669"/>
    <property type="project" value="TreeGrafter"/>
</dbReference>
<dbReference type="GO" id="GO:0005737">
    <property type="term" value="C:cytoplasm"/>
    <property type="evidence" value="ECO:0007669"/>
    <property type="project" value="TreeGrafter"/>
</dbReference>
<dbReference type="AlphaFoldDB" id="A0A835INW5"/>
<dbReference type="OrthoDB" id="10251113at2759"/>
<keyword evidence="3" id="KW-1185">Reference proteome</keyword>
<dbReference type="Proteomes" id="UP000631114">
    <property type="component" value="Unassembled WGS sequence"/>
</dbReference>
<name>A0A835INW5_9MAGN</name>
<feature type="region of interest" description="Disordered" evidence="1">
    <location>
        <begin position="1"/>
        <end position="32"/>
    </location>
</feature>
<evidence type="ECO:0000256" key="1">
    <source>
        <dbReference type="SAM" id="MobiDB-lite"/>
    </source>
</evidence>
<dbReference type="PANTHER" id="PTHR31913:SF0">
    <property type="entry name" value="VACUOLAR IMPORT AND DEGRADATION PROTEIN 27"/>
    <property type="match status" value="1"/>
</dbReference>
<dbReference type="PANTHER" id="PTHR31913">
    <property type="entry name" value="VACUOLAR IMPORT AND DEGRADATION PROTEIN 27"/>
    <property type="match status" value="1"/>
</dbReference>
<dbReference type="InterPro" id="IPR040458">
    <property type="entry name" value="Vid27"/>
</dbReference>
<reference evidence="2 3" key="1">
    <citation type="submission" date="2020-10" db="EMBL/GenBank/DDBJ databases">
        <title>The Coptis chinensis genome and diversification of protoberbering-type alkaloids.</title>
        <authorList>
            <person name="Wang B."/>
            <person name="Shu S."/>
            <person name="Song C."/>
            <person name="Liu Y."/>
        </authorList>
    </citation>
    <scope>NUCLEOTIDE SEQUENCE [LARGE SCALE GENOMIC DNA]</scope>
    <source>
        <strain evidence="2">HL-2020</strain>
        <tissue evidence="2">Leaf</tissue>
    </source>
</reference>
<sequence length="92" mass="10140">MNGNRLKMSPVGSHLGGGVERTNKFHGGQFSWGTENGKQEHHLVATLGKFRVLWNFQQSVHAQNFAVTESPDAILVVVMSTTVSSFSISNRR</sequence>
<proteinExistence type="predicted"/>
<dbReference type="EMBL" id="JADFTS010000002">
    <property type="protein sequence ID" value="KAF9622430.1"/>
    <property type="molecule type" value="Genomic_DNA"/>
</dbReference>
<accession>A0A835INW5</accession>
<evidence type="ECO:0000313" key="2">
    <source>
        <dbReference type="EMBL" id="KAF9622430.1"/>
    </source>
</evidence>